<evidence type="ECO:0000313" key="1">
    <source>
        <dbReference type="EMBL" id="OHA60229.1"/>
    </source>
</evidence>
<organism evidence="1 2">
    <name type="scientific">Candidatus Vogelbacteria bacterium RIFOXYD1_FULL_51_18</name>
    <dbReference type="NCBI Taxonomy" id="1802440"/>
    <lineage>
        <taxon>Bacteria</taxon>
        <taxon>Candidatus Vogeliibacteriota</taxon>
    </lineage>
</organism>
<dbReference type="STRING" id="1802440.A2569_01565"/>
<sequence length="176" mass="17698">MKLNVKVALKSLLVTVLSLFAVVGVLNAATTIGENITTAGTLAVTGASTFTGSIGAINLTTGSSTGLVKVNSLRVGPNSTESPTVSGMVFGTCNFKTDETLDISLTTASTTYLVCGDATGVLSGDKVFVQATSSLPVNVFVIAASSTAADTISLRLGIASGTVSTGLISVNFWAVR</sequence>
<dbReference type="Proteomes" id="UP000177090">
    <property type="component" value="Unassembled WGS sequence"/>
</dbReference>
<gene>
    <name evidence="1" type="ORF">A2569_01565</name>
</gene>
<comment type="caution">
    <text evidence="1">The sequence shown here is derived from an EMBL/GenBank/DDBJ whole genome shotgun (WGS) entry which is preliminary data.</text>
</comment>
<reference evidence="1 2" key="1">
    <citation type="journal article" date="2016" name="Nat. Commun.">
        <title>Thousands of microbial genomes shed light on interconnected biogeochemical processes in an aquifer system.</title>
        <authorList>
            <person name="Anantharaman K."/>
            <person name="Brown C.T."/>
            <person name="Hug L.A."/>
            <person name="Sharon I."/>
            <person name="Castelle C.J."/>
            <person name="Probst A.J."/>
            <person name="Thomas B.C."/>
            <person name="Singh A."/>
            <person name="Wilkins M.J."/>
            <person name="Karaoz U."/>
            <person name="Brodie E.L."/>
            <person name="Williams K.H."/>
            <person name="Hubbard S.S."/>
            <person name="Banfield J.F."/>
        </authorList>
    </citation>
    <scope>NUCLEOTIDE SEQUENCE [LARGE SCALE GENOMIC DNA]</scope>
</reference>
<proteinExistence type="predicted"/>
<evidence type="ECO:0000313" key="2">
    <source>
        <dbReference type="Proteomes" id="UP000177090"/>
    </source>
</evidence>
<dbReference type="EMBL" id="MHTL01000017">
    <property type="protein sequence ID" value="OHA60229.1"/>
    <property type="molecule type" value="Genomic_DNA"/>
</dbReference>
<protein>
    <submittedName>
        <fullName evidence="1">Uncharacterized protein</fullName>
    </submittedName>
</protein>
<name>A0A1G2QJH8_9BACT</name>
<dbReference type="AlphaFoldDB" id="A0A1G2QJH8"/>
<accession>A0A1G2QJH8</accession>